<reference evidence="2" key="1">
    <citation type="submission" date="2019-12" db="EMBL/GenBank/DDBJ databases">
        <title>An insight into the sialome of adult female Ixodes ricinus ticks feeding for 6 days.</title>
        <authorList>
            <person name="Perner J."/>
            <person name="Ribeiro J.M.C."/>
        </authorList>
    </citation>
    <scope>NUCLEOTIDE SEQUENCE</scope>
    <source>
        <strain evidence="2">Semi-engorged</strain>
        <tissue evidence="2">Salivary glands</tissue>
    </source>
</reference>
<name>A0A6B0UQD5_IXORI</name>
<proteinExistence type="predicted"/>
<sequence>MLWVLPTAFLVAPSIRQVAGGTRLRTKVMSATSMQPVTQTTWKNLVQSSMQNVMLPRVEVGFRQKIGSPMLNFRCQMGRVLQRGPLTSTSLLQETVHPQWCKKGFTTRCFSLVHPIPSSTMWMHWRT</sequence>
<keyword evidence="1" id="KW-0732">Signal</keyword>
<evidence type="ECO:0000256" key="1">
    <source>
        <dbReference type="SAM" id="SignalP"/>
    </source>
</evidence>
<dbReference type="AlphaFoldDB" id="A0A6B0UQD5"/>
<feature type="chain" id="PRO_5025420403" evidence="1">
    <location>
        <begin position="21"/>
        <end position="127"/>
    </location>
</feature>
<accession>A0A6B0UQD5</accession>
<organism evidence="2">
    <name type="scientific">Ixodes ricinus</name>
    <name type="common">Common tick</name>
    <name type="synonym">Acarus ricinus</name>
    <dbReference type="NCBI Taxonomy" id="34613"/>
    <lineage>
        <taxon>Eukaryota</taxon>
        <taxon>Metazoa</taxon>
        <taxon>Ecdysozoa</taxon>
        <taxon>Arthropoda</taxon>
        <taxon>Chelicerata</taxon>
        <taxon>Arachnida</taxon>
        <taxon>Acari</taxon>
        <taxon>Parasitiformes</taxon>
        <taxon>Ixodida</taxon>
        <taxon>Ixodoidea</taxon>
        <taxon>Ixodidae</taxon>
        <taxon>Ixodinae</taxon>
        <taxon>Ixodes</taxon>
    </lineage>
</organism>
<evidence type="ECO:0000313" key="2">
    <source>
        <dbReference type="EMBL" id="MXU91975.1"/>
    </source>
</evidence>
<dbReference type="EMBL" id="GIFC01009892">
    <property type="protein sequence ID" value="MXU91975.1"/>
    <property type="molecule type" value="Transcribed_RNA"/>
</dbReference>
<feature type="signal peptide" evidence="1">
    <location>
        <begin position="1"/>
        <end position="20"/>
    </location>
</feature>
<protein>
    <submittedName>
        <fullName evidence="2">Putative secreted protein</fullName>
    </submittedName>
</protein>